<keyword evidence="4" id="KW-1185">Reference proteome</keyword>
<comment type="caution">
    <text evidence="3">The sequence shown here is derived from an EMBL/GenBank/DDBJ whole genome shotgun (WGS) entry which is preliminary data.</text>
</comment>
<accession>A0ABS4SR15</accession>
<keyword evidence="2" id="KW-0812">Transmembrane</keyword>
<name>A0ABS4SR15_9PROT</name>
<dbReference type="RefSeq" id="WP_209769380.1">
    <property type="nucleotide sequence ID" value="NZ_JAGINP010000019.1"/>
</dbReference>
<feature type="region of interest" description="Disordered" evidence="1">
    <location>
        <begin position="1"/>
        <end position="22"/>
    </location>
</feature>
<evidence type="ECO:0000256" key="2">
    <source>
        <dbReference type="SAM" id="Phobius"/>
    </source>
</evidence>
<evidence type="ECO:0000313" key="4">
    <source>
        <dbReference type="Proteomes" id="UP000781958"/>
    </source>
</evidence>
<gene>
    <name evidence="3" type="ORF">J2851_004809</name>
</gene>
<keyword evidence="2" id="KW-0472">Membrane</keyword>
<organism evidence="3 4">
    <name type="scientific">Azospirillum rugosum</name>
    <dbReference type="NCBI Taxonomy" id="416170"/>
    <lineage>
        <taxon>Bacteria</taxon>
        <taxon>Pseudomonadati</taxon>
        <taxon>Pseudomonadota</taxon>
        <taxon>Alphaproteobacteria</taxon>
        <taxon>Rhodospirillales</taxon>
        <taxon>Azospirillaceae</taxon>
        <taxon>Azospirillum</taxon>
    </lineage>
</organism>
<feature type="transmembrane region" description="Helical" evidence="2">
    <location>
        <begin position="30"/>
        <end position="51"/>
    </location>
</feature>
<evidence type="ECO:0000256" key="1">
    <source>
        <dbReference type="SAM" id="MobiDB-lite"/>
    </source>
</evidence>
<dbReference type="EMBL" id="JAGINP010000019">
    <property type="protein sequence ID" value="MBP2295006.1"/>
    <property type="molecule type" value="Genomic_DNA"/>
</dbReference>
<sequence length="145" mass="15661">MKAQNGKAGVLREADAGTTRAASSPPWERLVAALGVVLIVAMIGSMVYFALTHERSVPAITIETEPPRPAGQSHVVRFRAVNGTGTTAAALHIRGELRQGDTVVETSEATLDYLPGDSERFGGLFFRHDPARYELRVFPVGYNEP</sequence>
<protein>
    <submittedName>
        <fullName evidence="3">Uncharacterized protein (TIGR02588 family)</fullName>
    </submittedName>
</protein>
<dbReference type="Proteomes" id="UP000781958">
    <property type="component" value="Unassembled WGS sequence"/>
</dbReference>
<keyword evidence="2" id="KW-1133">Transmembrane helix</keyword>
<evidence type="ECO:0000313" key="3">
    <source>
        <dbReference type="EMBL" id="MBP2295006.1"/>
    </source>
</evidence>
<reference evidence="3 4" key="1">
    <citation type="submission" date="2021-03" db="EMBL/GenBank/DDBJ databases">
        <title>Genomic Encyclopedia of Type Strains, Phase III (KMG-III): the genomes of soil and plant-associated and newly described type strains.</title>
        <authorList>
            <person name="Whitman W."/>
        </authorList>
    </citation>
    <scope>NUCLEOTIDE SEQUENCE [LARGE SCALE GENOMIC DNA]</scope>
    <source>
        <strain evidence="3 4">IMMIB AFH-6</strain>
    </source>
</reference>
<proteinExistence type="predicted"/>